<name>A0A1E2VD92_9GAMM</name>
<dbReference type="PANTHER" id="PTHR30348">
    <property type="entry name" value="UNCHARACTERIZED PROTEIN YECE"/>
    <property type="match status" value="1"/>
</dbReference>
<reference evidence="1 2" key="1">
    <citation type="submission" date="2016-08" db="EMBL/GenBank/DDBJ databases">
        <authorList>
            <person name="Seilhamer J.J."/>
        </authorList>
    </citation>
    <scope>NUCLEOTIDE SEQUENCE [LARGE SCALE GENOMIC DNA]</scope>
    <source>
        <strain evidence="1 2">PH27A</strain>
    </source>
</reference>
<dbReference type="EMBL" id="MDTQ01000001">
    <property type="protein sequence ID" value="ODC04934.1"/>
    <property type="molecule type" value="Genomic_DNA"/>
</dbReference>
<protein>
    <recommendedName>
        <fullName evidence="3">DUF72 domain-containing protein</fullName>
    </recommendedName>
</protein>
<organism evidence="1 2">
    <name type="scientific">Terasakiispira papahanaumokuakeensis</name>
    <dbReference type="NCBI Taxonomy" id="197479"/>
    <lineage>
        <taxon>Bacteria</taxon>
        <taxon>Pseudomonadati</taxon>
        <taxon>Pseudomonadota</taxon>
        <taxon>Gammaproteobacteria</taxon>
        <taxon>Oceanospirillales</taxon>
        <taxon>Terasakiispira</taxon>
    </lineage>
</organism>
<evidence type="ECO:0008006" key="3">
    <source>
        <dbReference type="Google" id="ProtNLM"/>
    </source>
</evidence>
<sequence>MTDRSYYLGCAQWQHTGWAHWQGRTQPLRDYAQQLSCVEGNTTFYGMPDERKVASWVAQSPEDFRFVFKLPQQLTHQAQLLDIEEGLRLFFDRLTPLRSHMGPVLIQLPASAGPEVLPRLSRCFDLWPAAFACAVEVRHPAFFAKGEAERQLNRLLMSRGVDRVMLDSRALFAPPLIETPENREALSKKPRLPLHVLATGQNPIIRFIGHWQPEVDQAFWAQWWPQLMLWIKQGKTPWFFVHSPSNADAPERAQAFHRGLVSACEQEVETMPPLGEGPSIAAHVVEQSMLF</sequence>
<dbReference type="RefSeq" id="WP_068999928.1">
    <property type="nucleotide sequence ID" value="NZ_MDTQ01000001.1"/>
</dbReference>
<dbReference type="InterPro" id="IPR002763">
    <property type="entry name" value="DUF72"/>
</dbReference>
<dbReference type="OrthoDB" id="9780310at2"/>
<dbReference type="Gene3D" id="3.20.20.410">
    <property type="entry name" value="Protein of unknown function UPF0759"/>
    <property type="match status" value="1"/>
</dbReference>
<dbReference type="InterPro" id="IPR036520">
    <property type="entry name" value="UPF0759_sf"/>
</dbReference>
<keyword evidence="2" id="KW-1185">Reference proteome</keyword>
<dbReference type="PANTHER" id="PTHR30348:SF9">
    <property type="entry name" value="UPF0759 PROTEIN YECE"/>
    <property type="match status" value="1"/>
</dbReference>
<proteinExistence type="predicted"/>
<dbReference type="SUPFAM" id="SSF117396">
    <property type="entry name" value="TM1631-like"/>
    <property type="match status" value="1"/>
</dbReference>
<dbReference type="AlphaFoldDB" id="A0A1E2VD92"/>
<gene>
    <name evidence="1" type="ORF">BFW38_16735</name>
</gene>
<evidence type="ECO:0000313" key="1">
    <source>
        <dbReference type="EMBL" id="ODC04934.1"/>
    </source>
</evidence>
<dbReference type="Proteomes" id="UP000094291">
    <property type="component" value="Unassembled WGS sequence"/>
</dbReference>
<dbReference type="Pfam" id="PF01904">
    <property type="entry name" value="DUF72"/>
    <property type="match status" value="1"/>
</dbReference>
<evidence type="ECO:0000313" key="2">
    <source>
        <dbReference type="Proteomes" id="UP000094291"/>
    </source>
</evidence>
<accession>A0A1E2VD92</accession>
<comment type="caution">
    <text evidence="1">The sequence shown here is derived from an EMBL/GenBank/DDBJ whole genome shotgun (WGS) entry which is preliminary data.</text>
</comment>